<dbReference type="AlphaFoldDB" id="A0A8J2QI15"/>
<keyword evidence="2" id="KW-1185">Reference proteome</keyword>
<dbReference type="Proteomes" id="UP000789524">
    <property type="component" value="Unassembled WGS sequence"/>
</dbReference>
<reference evidence="1" key="1">
    <citation type="submission" date="2021-09" db="EMBL/GenBank/DDBJ databases">
        <authorList>
            <person name="Martin H S."/>
        </authorList>
    </citation>
    <scope>NUCLEOTIDE SEQUENCE</scope>
</reference>
<evidence type="ECO:0000313" key="1">
    <source>
        <dbReference type="EMBL" id="CAG9563156.1"/>
    </source>
</evidence>
<proteinExistence type="predicted"/>
<gene>
    <name evidence="1" type="ORF">DCHRY22_LOCUS4360</name>
</gene>
<accession>A0A8J2QI15</accession>
<protein>
    <submittedName>
        <fullName evidence="1">(African queen) hypothetical protein</fullName>
    </submittedName>
</protein>
<sequence>MRLVGKNSYPVLGRCIKAASESSNDNVGATKRAGDKELFTMFESMSSSCVPTGKTLEWHLNVPSDTKTTFKNTVQGDEPTYE</sequence>
<evidence type="ECO:0000313" key="2">
    <source>
        <dbReference type="Proteomes" id="UP000789524"/>
    </source>
</evidence>
<dbReference type="EMBL" id="CAKASE010000049">
    <property type="protein sequence ID" value="CAG9563156.1"/>
    <property type="molecule type" value="Genomic_DNA"/>
</dbReference>
<name>A0A8J2QI15_9NEOP</name>
<organism evidence="1 2">
    <name type="scientific">Danaus chrysippus</name>
    <name type="common">African queen</name>
    <dbReference type="NCBI Taxonomy" id="151541"/>
    <lineage>
        <taxon>Eukaryota</taxon>
        <taxon>Metazoa</taxon>
        <taxon>Ecdysozoa</taxon>
        <taxon>Arthropoda</taxon>
        <taxon>Hexapoda</taxon>
        <taxon>Insecta</taxon>
        <taxon>Pterygota</taxon>
        <taxon>Neoptera</taxon>
        <taxon>Endopterygota</taxon>
        <taxon>Lepidoptera</taxon>
        <taxon>Glossata</taxon>
        <taxon>Ditrysia</taxon>
        <taxon>Papilionoidea</taxon>
        <taxon>Nymphalidae</taxon>
        <taxon>Danainae</taxon>
        <taxon>Danaini</taxon>
        <taxon>Danaina</taxon>
        <taxon>Danaus</taxon>
        <taxon>Anosia</taxon>
    </lineage>
</organism>
<comment type="caution">
    <text evidence="1">The sequence shown here is derived from an EMBL/GenBank/DDBJ whole genome shotgun (WGS) entry which is preliminary data.</text>
</comment>